<dbReference type="Pfam" id="PF08279">
    <property type="entry name" value="HTH_11"/>
    <property type="match status" value="1"/>
</dbReference>
<evidence type="ECO:0000313" key="10">
    <source>
        <dbReference type="Proteomes" id="UP001168694"/>
    </source>
</evidence>
<feature type="domain" description="PRD" evidence="8">
    <location>
        <begin position="192"/>
        <end position="297"/>
    </location>
</feature>
<sequence length="659" mass="75386">MDFLNNRLKEIIKELLANEEPVTSGYLSKVLAVTSRTIRNDISALNHELKKIGVKIDAQRGIGYFIQPTPDKKIRELIEELFQLNQPSEAQTLPILPEERVLYILKNIIMADDFITIEQLARELFVSKSTVDNDLKQVEKLLSKFDVSIYKKPNYGIKIAGNEMNIRFCLSDCLANIKNEQTKTVENNNHFLAEGIDIDLIENITKQHIQQLPFNIAEMPLNNLIMHIAIGIQRIKKGKNVELDKLELNHLEEEKEYVVASNIVKSLEREFSINIPDEEIAYITIHLLGAKRFRDGNILRDDFIELIGKSNYQLVIDILEEINTVYRIDLMDDKELIYGLGLHLRSAMNRMRYKMNLRNPMLKEIKKNYPFAFELAVVASDIILREHQMKINEDEIGYIAVHLAAAIESIKNKKKRKVRRVAIVCASGMGTAKLLAASIEGEFPGLNIVGTYPSYSLKDIENQDVDLILSTVPVKEERTIPILHINALLTEKDVDMVNNYISRRFLNDDQEKSFEKLRNLFSEELFFPEIEEEEPAAIIKSLASALNRKGYVDDSYLDSVLEREDISPTSIGNLVAIPHPVKQNALDSCIAIGILKKPVQWGGNHVQLVFLLALNEKDKEEFSTLFDRLWKVVHNKNLVEEFCKTSSFTVVMTKLGKIK</sequence>
<dbReference type="PROSITE" id="PS51372">
    <property type="entry name" value="PRD_2"/>
    <property type="match status" value="2"/>
</dbReference>
<dbReference type="Proteomes" id="UP001168694">
    <property type="component" value="Unassembled WGS sequence"/>
</dbReference>
<dbReference type="RefSeq" id="WP_290398939.1">
    <property type="nucleotide sequence ID" value="NZ_JAUHLN010000001.1"/>
</dbReference>
<keyword evidence="5" id="KW-0804">Transcription</keyword>
<dbReference type="PROSITE" id="PS51099">
    <property type="entry name" value="PTS_EIIB_TYPE_2"/>
    <property type="match status" value="1"/>
</dbReference>
<feature type="domain" description="PRD" evidence="8">
    <location>
        <begin position="306"/>
        <end position="413"/>
    </location>
</feature>
<comment type="caution">
    <text evidence="9">The sequence shown here is derived from an EMBL/GenBank/DDBJ whole genome shotgun (WGS) entry which is preliminary data.</text>
</comment>
<dbReference type="InterPro" id="IPR036634">
    <property type="entry name" value="PRD_sf"/>
</dbReference>
<dbReference type="PROSITE" id="PS51094">
    <property type="entry name" value="PTS_EIIA_TYPE_2"/>
    <property type="match status" value="1"/>
</dbReference>
<dbReference type="InterPro" id="IPR007737">
    <property type="entry name" value="Mga_HTH"/>
</dbReference>
<dbReference type="SUPFAM" id="SSF63520">
    <property type="entry name" value="PTS-regulatory domain, PRD"/>
    <property type="match status" value="2"/>
</dbReference>
<keyword evidence="10" id="KW-1185">Reference proteome</keyword>
<keyword evidence="4" id="KW-0010">Activator</keyword>
<dbReference type="Gene3D" id="3.40.930.10">
    <property type="entry name" value="Mannitol-specific EII, Chain A"/>
    <property type="match status" value="1"/>
</dbReference>
<dbReference type="Gene3D" id="1.10.10.10">
    <property type="entry name" value="Winged helix-like DNA-binding domain superfamily/Winged helix DNA-binding domain"/>
    <property type="match status" value="2"/>
</dbReference>
<organism evidence="9 10">
    <name type="scientific">Fictibacillus terranigra</name>
    <dbReference type="NCBI Taxonomy" id="3058424"/>
    <lineage>
        <taxon>Bacteria</taxon>
        <taxon>Bacillati</taxon>
        <taxon>Bacillota</taxon>
        <taxon>Bacilli</taxon>
        <taxon>Bacillales</taxon>
        <taxon>Fictibacillaceae</taxon>
        <taxon>Fictibacillus</taxon>
    </lineage>
</organism>
<dbReference type="InterPro" id="IPR002178">
    <property type="entry name" value="PTS_EIIA_type-2_dom"/>
</dbReference>
<accession>A0ABT8E4L5</accession>
<dbReference type="CDD" id="cd05568">
    <property type="entry name" value="PTS_IIB_bgl_like"/>
    <property type="match status" value="1"/>
</dbReference>
<dbReference type="SUPFAM" id="SSF55804">
    <property type="entry name" value="Phoshotransferase/anion transport protein"/>
    <property type="match status" value="1"/>
</dbReference>
<dbReference type="InterPro" id="IPR036388">
    <property type="entry name" value="WH-like_DNA-bd_sf"/>
</dbReference>
<dbReference type="Pfam" id="PF05043">
    <property type="entry name" value="Mga"/>
    <property type="match status" value="1"/>
</dbReference>
<evidence type="ECO:0000313" key="9">
    <source>
        <dbReference type="EMBL" id="MDN4072857.1"/>
    </source>
</evidence>
<dbReference type="InterPro" id="IPR013011">
    <property type="entry name" value="PTS_EIIB_2"/>
</dbReference>
<dbReference type="InterPro" id="IPR050661">
    <property type="entry name" value="BglG_antiterminators"/>
</dbReference>
<evidence type="ECO:0000259" key="7">
    <source>
        <dbReference type="PROSITE" id="PS51099"/>
    </source>
</evidence>
<dbReference type="InterPro" id="IPR036390">
    <property type="entry name" value="WH_DNA-bd_sf"/>
</dbReference>
<gene>
    <name evidence="9" type="ORF">QYF49_07410</name>
</gene>
<keyword evidence="2" id="KW-0677">Repeat</keyword>
<name>A0ABT8E4L5_9BACL</name>
<evidence type="ECO:0000256" key="1">
    <source>
        <dbReference type="ARBA" id="ARBA00022679"/>
    </source>
</evidence>
<feature type="domain" description="PTS EIIB type-2" evidence="7">
    <location>
        <begin position="419"/>
        <end position="509"/>
    </location>
</feature>
<dbReference type="SUPFAM" id="SSF46785">
    <property type="entry name" value="Winged helix' DNA-binding domain"/>
    <property type="match status" value="2"/>
</dbReference>
<evidence type="ECO:0000256" key="4">
    <source>
        <dbReference type="ARBA" id="ARBA00023159"/>
    </source>
</evidence>
<dbReference type="Pfam" id="PF00874">
    <property type="entry name" value="PRD"/>
    <property type="match status" value="2"/>
</dbReference>
<evidence type="ECO:0000256" key="2">
    <source>
        <dbReference type="ARBA" id="ARBA00022737"/>
    </source>
</evidence>
<proteinExistence type="predicted"/>
<dbReference type="PANTHER" id="PTHR30185:SF13">
    <property type="entry name" value="LICABCH OPERON REGULATOR-RELATED"/>
    <property type="match status" value="1"/>
</dbReference>
<evidence type="ECO:0000256" key="5">
    <source>
        <dbReference type="ARBA" id="ARBA00023163"/>
    </source>
</evidence>
<dbReference type="Gene3D" id="1.10.1790.10">
    <property type="entry name" value="PRD domain"/>
    <property type="match status" value="2"/>
</dbReference>
<dbReference type="Gene3D" id="3.40.50.2300">
    <property type="match status" value="1"/>
</dbReference>
<evidence type="ECO:0000259" key="8">
    <source>
        <dbReference type="PROSITE" id="PS51372"/>
    </source>
</evidence>
<protein>
    <submittedName>
        <fullName evidence="9">BglG family transcription antiterminator</fullName>
    </submittedName>
</protein>
<dbReference type="InterPro" id="IPR011608">
    <property type="entry name" value="PRD"/>
</dbReference>
<reference evidence="9" key="1">
    <citation type="submission" date="2023-06" db="EMBL/GenBank/DDBJ databases">
        <title>Draft Genome Sequences of Representative Paenibacillus Polymyxa, Bacillus cereus, Fictibacillus sp., and Brevibacillus agri Strains Isolated from Amazonian Dark Earth.</title>
        <authorList>
            <person name="Pellegrinetti T.A."/>
            <person name="Cunha I.C.M."/>
            <person name="Chaves M.G."/>
            <person name="Freitas A.S."/>
            <person name="Silva A.V.R."/>
            <person name="Tsai S.M."/>
            <person name="Mendes L.W."/>
        </authorList>
    </citation>
    <scope>NUCLEOTIDE SEQUENCE</scope>
    <source>
        <strain evidence="9">CENA-BCM004</strain>
    </source>
</reference>
<dbReference type="Pfam" id="PF00359">
    <property type="entry name" value="PTS_EIIA_2"/>
    <property type="match status" value="1"/>
</dbReference>
<dbReference type="InterPro" id="IPR016152">
    <property type="entry name" value="PTrfase/Anion_transptr"/>
</dbReference>
<dbReference type="InterPro" id="IPR013196">
    <property type="entry name" value="HTH_11"/>
</dbReference>
<feature type="domain" description="PTS EIIA type-2" evidence="6">
    <location>
        <begin position="519"/>
        <end position="658"/>
    </location>
</feature>
<keyword evidence="1" id="KW-0808">Transferase</keyword>
<evidence type="ECO:0000259" key="6">
    <source>
        <dbReference type="PROSITE" id="PS51094"/>
    </source>
</evidence>
<keyword evidence="3" id="KW-0805">Transcription regulation</keyword>
<dbReference type="EMBL" id="JAUHLN010000001">
    <property type="protein sequence ID" value="MDN4072857.1"/>
    <property type="molecule type" value="Genomic_DNA"/>
</dbReference>
<dbReference type="InterPro" id="IPR036095">
    <property type="entry name" value="PTS_EIIB-like_sf"/>
</dbReference>
<dbReference type="SUPFAM" id="SSF52794">
    <property type="entry name" value="PTS system IIB component-like"/>
    <property type="match status" value="1"/>
</dbReference>
<evidence type="ECO:0000256" key="3">
    <source>
        <dbReference type="ARBA" id="ARBA00023015"/>
    </source>
</evidence>
<dbReference type="PANTHER" id="PTHR30185">
    <property type="entry name" value="CRYPTIC BETA-GLUCOSIDE BGL OPERON ANTITERMINATOR"/>
    <property type="match status" value="1"/>
</dbReference>